<dbReference type="PANTHER" id="PTHR33495">
    <property type="entry name" value="ANTI-SIGMA FACTOR ANTAGONIST TM_1081-RELATED-RELATED"/>
    <property type="match status" value="1"/>
</dbReference>
<evidence type="ECO:0000313" key="2">
    <source>
        <dbReference type="EMBL" id="MDR7327714.1"/>
    </source>
</evidence>
<proteinExistence type="predicted"/>
<dbReference type="InterPro" id="IPR036513">
    <property type="entry name" value="STAS_dom_sf"/>
</dbReference>
<dbReference type="AlphaFoldDB" id="A0AAE3ZYR7"/>
<gene>
    <name evidence="2" type="ORF">J2S44_007964</name>
</gene>
<dbReference type="RefSeq" id="WP_310428258.1">
    <property type="nucleotide sequence ID" value="NZ_JAVDYC010000001.1"/>
</dbReference>
<protein>
    <submittedName>
        <fullName evidence="2">Anti-sigma B factor antagonist</fullName>
    </submittedName>
</protein>
<comment type="caution">
    <text evidence="2">The sequence shown here is derived from an EMBL/GenBank/DDBJ whole genome shotgun (WGS) entry which is preliminary data.</text>
</comment>
<dbReference type="PROSITE" id="PS50801">
    <property type="entry name" value="STAS"/>
    <property type="match status" value="1"/>
</dbReference>
<dbReference type="EMBL" id="JAVDYC010000001">
    <property type="protein sequence ID" value="MDR7327714.1"/>
    <property type="molecule type" value="Genomic_DNA"/>
</dbReference>
<dbReference type="Proteomes" id="UP001183629">
    <property type="component" value="Unassembled WGS sequence"/>
</dbReference>
<reference evidence="2 3" key="1">
    <citation type="submission" date="2023-07" db="EMBL/GenBank/DDBJ databases">
        <title>Sequencing the genomes of 1000 actinobacteria strains.</title>
        <authorList>
            <person name="Klenk H.-P."/>
        </authorList>
    </citation>
    <scope>NUCLEOTIDE SEQUENCE [LARGE SCALE GENOMIC DNA]</scope>
    <source>
        <strain evidence="2 3">DSM 44711</strain>
    </source>
</reference>
<dbReference type="PANTHER" id="PTHR33495:SF2">
    <property type="entry name" value="ANTI-SIGMA FACTOR ANTAGONIST TM_1081-RELATED"/>
    <property type="match status" value="1"/>
</dbReference>
<dbReference type="Pfam" id="PF13466">
    <property type="entry name" value="STAS_2"/>
    <property type="match status" value="1"/>
</dbReference>
<name>A0AAE3ZYR7_9ACTN</name>
<organism evidence="2 3">
    <name type="scientific">Catenuloplanes niger</name>
    <dbReference type="NCBI Taxonomy" id="587534"/>
    <lineage>
        <taxon>Bacteria</taxon>
        <taxon>Bacillati</taxon>
        <taxon>Actinomycetota</taxon>
        <taxon>Actinomycetes</taxon>
        <taxon>Micromonosporales</taxon>
        <taxon>Micromonosporaceae</taxon>
        <taxon>Catenuloplanes</taxon>
    </lineage>
</organism>
<dbReference type="GO" id="GO:0043856">
    <property type="term" value="F:anti-sigma factor antagonist activity"/>
    <property type="evidence" value="ECO:0007669"/>
    <property type="project" value="TreeGrafter"/>
</dbReference>
<dbReference type="Gene3D" id="3.30.750.24">
    <property type="entry name" value="STAS domain"/>
    <property type="match status" value="1"/>
</dbReference>
<feature type="domain" description="STAS" evidence="1">
    <location>
        <begin position="14"/>
        <end position="104"/>
    </location>
</feature>
<evidence type="ECO:0000259" key="1">
    <source>
        <dbReference type="PROSITE" id="PS50801"/>
    </source>
</evidence>
<keyword evidence="3" id="KW-1185">Reference proteome</keyword>
<dbReference type="CDD" id="cd07043">
    <property type="entry name" value="STAS_anti-anti-sigma_factors"/>
    <property type="match status" value="1"/>
</dbReference>
<dbReference type="InterPro" id="IPR002645">
    <property type="entry name" value="STAS_dom"/>
</dbReference>
<evidence type="ECO:0000313" key="3">
    <source>
        <dbReference type="Proteomes" id="UP001183629"/>
    </source>
</evidence>
<dbReference type="SUPFAM" id="SSF52091">
    <property type="entry name" value="SpoIIaa-like"/>
    <property type="match status" value="1"/>
</dbReference>
<accession>A0AAE3ZYR7</accession>
<dbReference type="InterPro" id="IPR058548">
    <property type="entry name" value="MlaB-like_STAS"/>
</dbReference>
<sequence length="104" mass="10501">MRAVVTHHVTGTTVTIAGQLDLATAAGLRGTLLNAVTDAVAAVTVDLAGVDHLGCAGIGALAEGRHHAAGRGIALRVRAAGPHLTRLFQLTDTADLLDPRPAPT</sequence>